<dbReference type="SUPFAM" id="SSF47923">
    <property type="entry name" value="Ypt/Rab-GAP domain of gyp1p"/>
    <property type="match status" value="2"/>
</dbReference>
<gene>
    <name evidence="3" type="ORF">CBR_g16128</name>
</gene>
<comment type="caution">
    <text evidence="3">The sequence shown here is derived from an EMBL/GenBank/DDBJ whole genome shotgun (WGS) entry which is preliminary data.</text>
</comment>
<dbReference type="Gene3D" id="1.10.472.80">
    <property type="entry name" value="Ypt/Rab-GAP domain of gyp1p, domain 3"/>
    <property type="match status" value="1"/>
</dbReference>
<dbReference type="AlphaFoldDB" id="A0A388KTS6"/>
<evidence type="ECO:0000256" key="1">
    <source>
        <dbReference type="SAM" id="MobiDB-lite"/>
    </source>
</evidence>
<accession>A0A388KTS6</accession>
<evidence type="ECO:0000313" key="4">
    <source>
        <dbReference type="Proteomes" id="UP000265515"/>
    </source>
</evidence>
<proteinExistence type="predicted"/>
<dbReference type="EMBL" id="BFEA01000183">
    <property type="protein sequence ID" value="GBG73412.1"/>
    <property type="molecule type" value="Genomic_DNA"/>
</dbReference>
<dbReference type="FunFam" id="1.10.8.270:FF:000021">
    <property type="entry name" value="Ypt/Rab-GAP domain of gyp1p superfamily protein"/>
    <property type="match status" value="1"/>
</dbReference>
<evidence type="ECO:0000313" key="3">
    <source>
        <dbReference type="EMBL" id="GBG73412.1"/>
    </source>
</evidence>
<dbReference type="STRING" id="69332.A0A388KTS6"/>
<dbReference type="Gene3D" id="1.10.8.270">
    <property type="entry name" value="putative rabgap domain of human tbc1 domain family member 14 like domains"/>
    <property type="match status" value="1"/>
</dbReference>
<dbReference type="InterPro" id="IPR035969">
    <property type="entry name" value="Rab-GAP_TBC_sf"/>
</dbReference>
<feature type="region of interest" description="Disordered" evidence="1">
    <location>
        <begin position="205"/>
        <end position="273"/>
    </location>
</feature>
<keyword evidence="4" id="KW-1185">Reference proteome</keyword>
<dbReference type="OrthoDB" id="10264062at2759"/>
<feature type="region of interest" description="Disordered" evidence="1">
    <location>
        <begin position="1"/>
        <end position="35"/>
    </location>
</feature>
<name>A0A388KTS6_CHABU</name>
<dbReference type="SMART" id="SM00164">
    <property type="entry name" value="TBC"/>
    <property type="match status" value="1"/>
</dbReference>
<organism evidence="3 4">
    <name type="scientific">Chara braunii</name>
    <name type="common">Braun's stonewort</name>
    <dbReference type="NCBI Taxonomy" id="69332"/>
    <lineage>
        <taxon>Eukaryota</taxon>
        <taxon>Viridiplantae</taxon>
        <taxon>Streptophyta</taxon>
        <taxon>Charophyceae</taxon>
        <taxon>Charales</taxon>
        <taxon>Characeae</taxon>
        <taxon>Chara</taxon>
    </lineage>
</organism>
<dbReference type="Pfam" id="PF00566">
    <property type="entry name" value="RabGAP-TBC"/>
    <property type="match status" value="1"/>
</dbReference>
<feature type="domain" description="Rab-GAP TBC" evidence="2">
    <location>
        <begin position="393"/>
        <end position="555"/>
    </location>
</feature>
<dbReference type="Gramene" id="GBG73412">
    <property type="protein sequence ID" value="GBG73412"/>
    <property type="gene ID" value="CBR_g16128"/>
</dbReference>
<dbReference type="InterPro" id="IPR000195">
    <property type="entry name" value="Rab-GAP-TBC_dom"/>
</dbReference>
<dbReference type="PANTHER" id="PTHR22957:SF689">
    <property type="entry name" value="TBC1 DOMAIN FAMILY MEMBER 15-LIKE"/>
    <property type="match status" value="1"/>
</dbReference>
<feature type="compositionally biased region" description="Acidic residues" evidence="1">
    <location>
        <begin position="251"/>
        <end position="269"/>
    </location>
</feature>
<feature type="region of interest" description="Disordered" evidence="1">
    <location>
        <begin position="166"/>
        <end position="185"/>
    </location>
</feature>
<feature type="region of interest" description="Disordered" evidence="1">
    <location>
        <begin position="288"/>
        <end position="311"/>
    </location>
</feature>
<sequence>MSTCKQEGDEAADGETSATTHAGSSPPKGGPKKRRKLPLLVAMSRWIKGCGQVFKPDKGKREDPDSAYPVRRDVEVRNVTRFKSSRGLREKSWREAFDSEGHLFALDRVLKKIQRGGIVSSCIRGEVWEFLLGCYATDSTAEERQRIRLQRREMYQKMKDFCASMDESVGSGEVSTSPPKTEEELAEERRIIAENVKKMIAEARSVNAASSSGTPSKAGDGVGEAGERAFCTRMRQVKPVVSDMSGGSDGGSDEEGDEDEDDDEADDDAVDIKIVDKGRGTVALLERSLPISKQSLEIEHNSESEADDDDDEVLAAVGGEEEKHAMRGESTPNGVVSNRGLGLLPACRNPTSAISNGSHKVDSGKEENKCAVGSSEEEIQGQVKTEKVKEPVDVVKDERVEKWRWMLHQIGLDVLRTDRYLQFYEDKRNLARLWDTLAVYAWVDPECGYCQGMSDLMSPLVVLFKDEADAFWCFERLMRRVRENFTGNSSSLGAQRKLEHIAAILSVVDAELHNHLASLGAGTYTFAVRVLMTMFRRELSFADSLYMWEIMWAMEYNFKVSDEIARTEISVPGLPDIPASCGKGGKATNSGQGPTLRRSDTEVRRQEFLVRRKKKNVHIWRQWGLGGDYEGLGKYEKARVKAGQPSGKRSRDGDDDLSLFCVAAVLHSNRERILRHVHGMDEIVEFFNEVSGKLVVRSVLKEALILYKDYKRHQRHHRKSSRSGLIPPLKKE</sequence>
<dbReference type="PROSITE" id="PS50086">
    <property type="entry name" value="TBC_RABGAP"/>
    <property type="match status" value="1"/>
</dbReference>
<reference evidence="3 4" key="1">
    <citation type="journal article" date="2018" name="Cell">
        <title>The Chara Genome: Secondary Complexity and Implications for Plant Terrestrialization.</title>
        <authorList>
            <person name="Nishiyama T."/>
            <person name="Sakayama H."/>
            <person name="Vries J.D."/>
            <person name="Buschmann H."/>
            <person name="Saint-Marcoux D."/>
            <person name="Ullrich K.K."/>
            <person name="Haas F.B."/>
            <person name="Vanderstraeten L."/>
            <person name="Becker D."/>
            <person name="Lang D."/>
            <person name="Vosolsobe S."/>
            <person name="Rombauts S."/>
            <person name="Wilhelmsson P.K.I."/>
            <person name="Janitza P."/>
            <person name="Kern R."/>
            <person name="Heyl A."/>
            <person name="Rumpler F."/>
            <person name="Villalobos L.I.A.C."/>
            <person name="Clay J.M."/>
            <person name="Skokan R."/>
            <person name="Toyoda A."/>
            <person name="Suzuki Y."/>
            <person name="Kagoshima H."/>
            <person name="Schijlen E."/>
            <person name="Tajeshwar N."/>
            <person name="Catarino B."/>
            <person name="Hetherington A.J."/>
            <person name="Saltykova A."/>
            <person name="Bonnot C."/>
            <person name="Breuninger H."/>
            <person name="Symeonidi A."/>
            <person name="Radhakrishnan G.V."/>
            <person name="Van Nieuwerburgh F."/>
            <person name="Deforce D."/>
            <person name="Chang C."/>
            <person name="Karol K.G."/>
            <person name="Hedrich R."/>
            <person name="Ulvskov P."/>
            <person name="Glockner G."/>
            <person name="Delwiche C.F."/>
            <person name="Petrasek J."/>
            <person name="Van de Peer Y."/>
            <person name="Friml J."/>
            <person name="Beilby M."/>
            <person name="Dolan L."/>
            <person name="Kohara Y."/>
            <person name="Sugano S."/>
            <person name="Fujiyama A."/>
            <person name="Delaux P.-M."/>
            <person name="Quint M."/>
            <person name="TheiBen G."/>
            <person name="Hagemann M."/>
            <person name="Harholt J."/>
            <person name="Dunand C."/>
            <person name="Zachgo S."/>
            <person name="Langdale J."/>
            <person name="Maumus F."/>
            <person name="Straeten D.V.D."/>
            <person name="Gould S.B."/>
            <person name="Rensing S.A."/>
        </authorList>
    </citation>
    <scope>NUCLEOTIDE SEQUENCE [LARGE SCALE GENOMIC DNA]</scope>
    <source>
        <strain evidence="3 4">S276</strain>
    </source>
</reference>
<dbReference type="PANTHER" id="PTHR22957">
    <property type="entry name" value="TBC1 DOMAIN FAMILY MEMBER GTPASE-ACTIVATING PROTEIN"/>
    <property type="match status" value="1"/>
</dbReference>
<dbReference type="Proteomes" id="UP000265515">
    <property type="component" value="Unassembled WGS sequence"/>
</dbReference>
<protein>
    <recommendedName>
        <fullName evidence="2">Rab-GAP TBC domain-containing protein</fullName>
    </recommendedName>
</protein>
<evidence type="ECO:0000259" key="2">
    <source>
        <dbReference type="PROSITE" id="PS50086"/>
    </source>
</evidence>
<dbReference type="GO" id="GO:0005096">
    <property type="term" value="F:GTPase activator activity"/>
    <property type="evidence" value="ECO:0007669"/>
    <property type="project" value="TreeGrafter"/>
</dbReference>
<dbReference type="OMA" id="DAKKACM"/>